<dbReference type="PANTHER" id="PTHR34216">
    <property type="match status" value="1"/>
</dbReference>
<reference evidence="4" key="1">
    <citation type="journal article" date="2015" name="Nature">
        <title>Complex archaea that bridge the gap between prokaryotes and eukaryotes.</title>
        <authorList>
            <person name="Spang A."/>
            <person name="Saw J.H."/>
            <person name="Jorgensen S.L."/>
            <person name="Zaremba-Niedzwiedzka K."/>
            <person name="Martijn J."/>
            <person name="Lind A.E."/>
            <person name="van Eijk R."/>
            <person name="Schleper C."/>
            <person name="Guy L."/>
            <person name="Ettema T.J."/>
        </authorList>
    </citation>
    <scope>NUCLEOTIDE SEQUENCE</scope>
</reference>
<evidence type="ECO:0000256" key="1">
    <source>
        <dbReference type="ARBA" id="ARBA00004613"/>
    </source>
</evidence>
<comment type="subcellular location">
    <subcellularLocation>
        <location evidence="1">Secreted</location>
    </subcellularLocation>
</comment>
<accession>A0A0F9F680</accession>
<evidence type="ECO:0000259" key="3">
    <source>
        <dbReference type="Pfam" id="PF01522"/>
    </source>
</evidence>
<proteinExistence type="predicted"/>
<dbReference type="GO" id="GO:0016810">
    <property type="term" value="F:hydrolase activity, acting on carbon-nitrogen (but not peptide) bonds"/>
    <property type="evidence" value="ECO:0007669"/>
    <property type="project" value="InterPro"/>
</dbReference>
<dbReference type="GO" id="GO:0005576">
    <property type="term" value="C:extracellular region"/>
    <property type="evidence" value="ECO:0007669"/>
    <property type="project" value="UniProtKB-SubCell"/>
</dbReference>
<dbReference type="SUPFAM" id="SSF88713">
    <property type="entry name" value="Glycoside hydrolase/deacetylase"/>
    <property type="match status" value="1"/>
</dbReference>
<protein>
    <recommendedName>
        <fullName evidence="3">NodB homology domain-containing protein</fullName>
    </recommendedName>
</protein>
<dbReference type="AlphaFoldDB" id="A0A0F9F680"/>
<dbReference type="Gene3D" id="3.20.20.370">
    <property type="entry name" value="Glycoside hydrolase/deacetylase"/>
    <property type="match status" value="1"/>
</dbReference>
<keyword evidence="2" id="KW-0732">Signal</keyword>
<feature type="domain" description="NodB homology" evidence="3">
    <location>
        <begin position="37"/>
        <end position="156"/>
    </location>
</feature>
<dbReference type="InterPro" id="IPR011330">
    <property type="entry name" value="Glyco_hydro/deAcase_b/a-brl"/>
</dbReference>
<dbReference type="InterPro" id="IPR002509">
    <property type="entry name" value="NODB_dom"/>
</dbReference>
<dbReference type="GO" id="GO:0005975">
    <property type="term" value="P:carbohydrate metabolic process"/>
    <property type="evidence" value="ECO:0007669"/>
    <property type="project" value="InterPro"/>
</dbReference>
<organism evidence="4">
    <name type="scientific">marine sediment metagenome</name>
    <dbReference type="NCBI Taxonomy" id="412755"/>
    <lineage>
        <taxon>unclassified sequences</taxon>
        <taxon>metagenomes</taxon>
        <taxon>ecological metagenomes</taxon>
    </lineage>
</organism>
<dbReference type="Pfam" id="PF01522">
    <property type="entry name" value="Polysacc_deac_1"/>
    <property type="match status" value="1"/>
</dbReference>
<gene>
    <name evidence="4" type="ORF">LCGC14_1989750</name>
</gene>
<dbReference type="CDD" id="cd10918">
    <property type="entry name" value="CE4_NodB_like_5s_6s"/>
    <property type="match status" value="1"/>
</dbReference>
<dbReference type="EMBL" id="LAZR01022418">
    <property type="protein sequence ID" value="KKL81934.1"/>
    <property type="molecule type" value="Genomic_DNA"/>
</dbReference>
<sequence>MKTFCFHEIGDQPNPYCVNPKSFVEFAKTHQEDRFHFDDGRKGIYTYWPLILENLAFKPVMFMVPNFLKGLIPEHEKYTDFLNYKDVEFLISQGFELGSHSLTHCDLTKLPEISLKEELIFSKKWLEDRFKVEVTNADFPNSSENPLIKAMSDKAGKDKILVTVFVAAKITPVRGQVEPFITIETVFAYDRDSSIFNMLRMNYETTEFPATDIPLFFQGIDHK</sequence>
<name>A0A0F9F680_9ZZZZ</name>
<comment type="caution">
    <text evidence="4">The sequence shown here is derived from an EMBL/GenBank/DDBJ whole genome shotgun (WGS) entry which is preliminary data.</text>
</comment>
<evidence type="ECO:0000256" key="2">
    <source>
        <dbReference type="ARBA" id="ARBA00022729"/>
    </source>
</evidence>
<dbReference type="InterPro" id="IPR051398">
    <property type="entry name" value="Polysacch_Deacetylase"/>
</dbReference>
<dbReference type="PANTHER" id="PTHR34216:SF3">
    <property type="entry name" value="POLY-BETA-1,6-N-ACETYL-D-GLUCOSAMINE N-DEACETYLASE"/>
    <property type="match status" value="1"/>
</dbReference>
<evidence type="ECO:0000313" key="4">
    <source>
        <dbReference type="EMBL" id="KKL81934.1"/>
    </source>
</evidence>